<organism evidence="1 2">
    <name type="scientific">Streptomyces hokutonensis</name>
    <dbReference type="NCBI Taxonomy" id="1306990"/>
    <lineage>
        <taxon>Bacteria</taxon>
        <taxon>Bacillati</taxon>
        <taxon>Actinomycetota</taxon>
        <taxon>Actinomycetes</taxon>
        <taxon>Kitasatosporales</taxon>
        <taxon>Streptomycetaceae</taxon>
        <taxon>Streptomyces</taxon>
    </lineage>
</organism>
<sequence>MSSFTDPRCRGITGPVLTVVAAGTALVLLASCGDGGRGTRDEGVASIATPSTTVAKTADPDAGHVRIRLDDNQRDVNRLWDAWTDCLHEHGVPADRKPAPDSPALKACESKYPLQPVEMDPAKNPRYSDGVRAMVKCMNGHGIKSVVSEGNWALVSGDSLNLPDFDKYKVQCQIKSFTDNG</sequence>
<reference evidence="1 2" key="1">
    <citation type="submission" date="2024-10" db="EMBL/GenBank/DDBJ databases">
        <title>The Natural Products Discovery Center: Release of the First 8490 Sequenced Strains for Exploring Actinobacteria Biosynthetic Diversity.</title>
        <authorList>
            <person name="Kalkreuter E."/>
            <person name="Kautsar S.A."/>
            <person name="Yang D."/>
            <person name="Bader C.D."/>
            <person name="Teijaro C.N."/>
            <person name="Fluegel L."/>
            <person name="Davis C.M."/>
            <person name="Simpson J.R."/>
            <person name="Lauterbach L."/>
            <person name="Steele A.D."/>
            <person name="Gui C."/>
            <person name="Meng S."/>
            <person name="Li G."/>
            <person name="Viehrig K."/>
            <person name="Ye F."/>
            <person name="Su P."/>
            <person name="Kiefer A.F."/>
            <person name="Nichols A."/>
            <person name="Cepeda A.J."/>
            <person name="Yan W."/>
            <person name="Fan B."/>
            <person name="Jiang Y."/>
            <person name="Adhikari A."/>
            <person name="Zheng C.-J."/>
            <person name="Schuster L."/>
            <person name="Cowan T.M."/>
            <person name="Smanski M.J."/>
            <person name="Chevrette M.G."/>
            <person name="De Carvalho L.P.S."/>
            <person name="Shen B."/>
        </authorList>
    </citation>
    <scope>NUCLEOTIDE SEQUENCE [LARGE SCALE GENOMIC DNA]</scope>
    <source>
        <strain evidence="1 2">NPDC006488</strain>
    </source>
</reference>
<proteinExistence type="predicted"/>
<evidence type="ECO:0000313" key="1">
    <source>
        <dbReference type="EMBL" id="MFE9605546.1"/>
    </source>
</evidence>
<keyword evidence="2" id="KW-1185">Reference proteome</keyword>
<evidence type="ECO:0000313" key="2">
    <source>
        <dbReference type="Proteomes" id="UP001601303"/>
    </source>
</evidence>
<name>A0ABW6MHF3_9ACTN</name>
<protein>
    <recommendedName>
        <fullName evidence="3">Lipoprotein</fullName>
    </recommendedName>
</protein>
<accession>A0ABW6MHF3</accession>
<dbReference type="EMBL" id="JBIAHM010000020">
    <property type="protein sequence ID" value="MFE9605546.1"/>
    <property type="molecule type" value="Genomic_DNA"/>
</dbReference>
<evidence type="ECO:0008006" key="3">
    <source>
        <dbReference type="Google" id="ProtNLM"/>
    </source>
</evidence>
<dbReference type="Proteomes" id="UP001601303">
    <property type="component" value="Unassembled WGS sequence"/>
</dbReference>
<gene>
    <name evidence="1" type="ORF">ACFYNQ_44260</name>
</gene>
<comment type="caution">
    <text evidence="1">The sequence shown here is derived from an EMBL/GenBank/DDBJ whole genome shotgun (WGS) entry which is preliminary data.</text>
</comment>
<dbReference type="RefSeq" id="WP_388114311.1">
    <property type="nucleotide sequence ID" value="NZ_JBIAHM010000020.1"/>
</dbReference>